<protein>
    <submittedName>
        <fullName evidence="9">Carbohydrate ABC transporter permease</fullName>
    </submittedName>
</protein>
<proteinExistence type="inferred from homology"/>
<gene>
    <name evidence="9" type="ORF">OB236_30895</name>
</gene>
<evidence type="ECO:0000256" key="3">
    <source>
        <dbReference type="ARBA" id="ARBA00022475"/>
    </source>
</evidence>
<reference evidence="9 10" key="1">
    <citation type="submission" date="2022-09" db="EMBL/GenBank/DDBJ databases">
        <authorList>
            <person name="Han X.L."/>
            <person name="Wang Q."/>
            <person name="Lu T."/>
        </authorList>
    </citation>
    <scope>NUCLEOTIDE SEQUENCE [LARGE SCALE GENOMIC DNA]</scope>
    <source>
        <strain evidence="9 10">WQ 127069</strain>
    </source>
</reference>
<dbReference type="PANTHER" id="PTHR43744">
    <property type="entry name" value="ABC TRANSPORTER PERMEASE PROTEIN MG189-RELATED-RELATED"/>
    <property type="match status" value="1"/>
</dbReference>
<feature type="transmembrane region" description="Helical" evidence="7">
    <location>
        <begin position="258"/>
        <end position="277"/>
    </location>
</feature>
<dbReference type="Gene3D" id="1.10.3720.10">
    <property type="entry name" value="MetI-like"/>
    <property type="match status" value="1"/>
</dbReference>
<evidence type="ECO:0000256" key="4">
    <source>
        <dbReference type="ARBA" id="ARBA00022692"/>
    </source>
</evidence>
<feature type="transmembrane region" description="Helical" evidence="7">
    <location>
        <begin position="14"/>
        <end position="35"/>
    </location>
</feature>
<evidence type="ECO:0000256" key="5">
    <source>
        <dbReference type="ARBA" id="ARBA00022989"/>
    </source>
</evidence>
<comment type="caution">
    <text evidence="9">The sequence shown here is derived from an EMBL/GenBank/DDBJ whole genome shotgun (WGS) entry which is preliminary data.</text>
</comment>
<keyword evidence="6 7" id="KW-0472">Membrane</keyword>
<evidence type="ECO:0000256" key="7">
    <source>
        <dbReference type="RuleBase" id="RU363032"/>
    </source>
</evidence>
<dbReference type="SUPFAM" id="SSF161098">
    <property type="entry name" value="MetI-like"/>
    <property type="match status" value="1"/>
</dbReference>
<sequence>MSFVQKKGLTVGDYVNYSLLLLVSLICIFPFFYVFSVSFTDPKVYIPLQFYVFPEKWSLASYKYILSTNSFINAMNSTIFVTVVGTALNLVFTFTMAYGLTKTGLPGRSLMLGAVVFTLVFSAGLVPSYLLVKQLGLLNSYWSLIWPGLTNAWSLIVVKSFMDSLPKELEDAARIDGCTDLGVFLRIVIPLSMPAIAAFTLFFAVAHWNTYFNALIYLSDAKKWTLQVLVKTLVIDSDSNGVGASGASEQGIVPQETIRMAAIMLSMAPILIVYPFLQKYFAQGVLLGSVKG</sequence>
<dbReference type="EMBL" id="JAOQIO010000106">
    <property type="protein sequence ID" value="MCU6796541.1"/>
    <property type="molecule type" value="Genomic_DNA"/>
</dbReference>
<dbReference type="InterPro" id="IPR035906">
    <property type="entry name" value="MetI-like_sf"/>
</dbReference>
<keyword evidence="2 7" id="KW-0813">Transport</keyword>
<dbReference type="PANTHER" id="PTHR43744:SF9">
    <property type="entry name" value="POLYGALACTURONAN_RHAMNOGALACTURONAN TRANSPORT SYSTEM PERMEASE PROTEIN YTCP"/>
    <property type="match status" value="1"/>
</dbReference>
<keyword evidence="3" id="KW-1003">Cell membrane</keyword>
<dbReference type="Pfam" id="PF00528">
    <property type="entry name" value="BPD_transp_1"/>
    <property type="match status" value="1"/>
</dbReference>
<accession>A0ABT2URB7</accession>
<comment type="subcellular location">
    <subcellularLocation>
        <location evidence="1 7">Cell membrane</location>
        <topology evidence="1 7">Multi-pass membrane protein</topology>
    </subcellularLocation>
</comment>
<evidence type="ECO:0000256" key="6">
    <source>
        <dbReference type="ARBA" id="ARBA00023136"/>
    </source>
</evidence>
<feature type="transmembrane region" description="Helical" evidence="7">
    <location>
        <begin position="110"/>
        <end position="132"/>
    </location>
</feature>
<evidence type="ECO:0000313" key="10">
    <source>
        <dbReference type="Proteomes" id="UP001652445"/>
    </source>
</evidence>
<organism evidence="9 10">
    <name type="scientific">Paenibacillus baimaensis</name>
    <dbReference type="NCBI Taxonomy" id="2982185"/>
    <lineage>
        <taxon>Bacteria</taxon>
        <taxon>Bacillati</taxon>
        <taxon>Bacillota</taxon>
        <taxon>Bacilli</taxon>
        <taxon>Bacillales</taxon>
        <taxon>Paenibacillaceae</taxon>
        <taxon>Paenibacillus</taxon>
    </lineage>
</organism>
<evidence type="ECO:0000256" key="2">
    <source>
        <dbReference type="ARBA" id="ARBA00022448"/>
    </source>
</evidence>
<dbReference type="PROSITE" id="PS50928">
    <property type="entry name" value="ABC_TM1"/>
    <property type="match status" value="1"/>
</dbReference>
<dbReference type="CDD" id="cd06261">
    <property type="entry name" value="TM_PBP2"/>
    <property type="match status" value="1"/>
</dbReference>
<dbReference type="RefSeq" id="WP_262687378.1">
    <property type="nucleotide sequence ID" value="NZ_JAOQIO010000106.1"/>
</dbReference>
<keyword evidence="10" id="KW-1185">Reference proteome</keyword>
<feature type="transmembrane region" description="Helical" evidence="7">
    <location>
        <begin position="183"/>
        <end position="208"/>
    </location>
</feature>
<dbReference type="InterPro" id="IPR000515">
    <property type="entry name" value="MetI-like"/>
</dbReference>
<keyword evidence="4 7" id="KW-0812">Transmembrane</keyword>
<evidence type="ECO:0000256" key="1">
    <source>
        <dbReference type="ARBA" id="ARBA00004651"/>
    </source>
</evidence>
<evidence type="ECO:0000259" key="8">
    <source>
        <dbReference type="PROSITE" id="PS50928"/>
    </source>
</evidence>
<keyword evidence="5 7" id="KW-1133">Transmembrane helix</keyword>
<name>A0ABT2URB7_9BACL</name>
<comment type="similarity">
    <text evidence="7">Belongs to the binding-protein-dependent transport system permease family.</text>
</comment>
<feature type="transmembrane region" description="Helical" evidence="7">
    <location>
        <begin position="79"/>
        <end position="98"/>
    </location>
</feature>
<evidence type="ECO:0000313" key="9">
    <source>
        <dbReference type="EMBL" id="MCU6796541.1"/>
    </source>
</evidence>
<feature type="domain" description="ABC transmembrane type-1" evidence="8">
    <location>
        <begin position="75"/>
        <end position="276"/>
    </location>
</feature>
<dbReference type="Proteomes" id="UP001652445">
    <property type="component" value="Unassembled WGS sequence"/>
</dbReference>